<dbReference type="STRING" id="29367.CLPUN_32660"/>
<evidence type="ECO:0000313" key="2">
    <source>
        <dbReference type="Proteomes" id="UP000190890"/>
    </source>
</evidence>
<evidence type="ECO:0000313" key="1">
    <source>
        <dbReference type="EMBL" id="OOM75455.1"/>
    </source>
</evidence>
<dbReference type="AlphaFoldDB" id="A0A1S8TDF8"/>
<name>A0A1S8TDF8_9CLOT</name>
<protein>
    <submittedName>
        <fullName evidence="1">Uncharacterized protein</fullName>
    </submittedName>
</protein>
<dbReference type="EMBL" id="LZZM01000185">
    <property type="protein sequence ID" value="OOM75455.1"/>
    <property type="molecule type" value="Genomic_DNA"/>
</dbReference>
<organism evidence="1 2">
    <name type="scientific">Clostridium puniceum</name>
    <dbReference type="NCBI Taxonomy" id="29367"/>
    <lineage>
        <taxon>Bacteria</taxon>
        <taxon>Bacillati</taxon>
        <taxon>Bacillota</taxon>
        <taxon>Clostridia</taxon>
        <taxon>Eubacteriales</taxon>
        <taxon>Clostridiaceae</taxon>
        <taxon>Clostridium</taxon>
    </lineage>
</organism>
<reference evidence="1 2" key="1">
    <citation type="submission" date="2016-05" db="EMBL/GenBank/DDBJ databases">
        <title>Microbial solvent formation.</title>
        <authorList>
            <person name="Poehlein A."/>
            <person name="Montoya Solano J.D."/>
            <person name="Flitsch S."/>
            <person name="Krabben P."/>
            <person name="Duerre P."/>
            <person name="Daniel R."/>
        </authorList>
    </citation>
    <scope>NUCLEOTIDE SEQUENCE [LARGE SCALE GENOMIC DNA]</scope>
    <source>
        <strain evidence="1 2">DSM 2619</strain>
    </source>
</reference>
<gene>
    <name evidence="1" type="ORF">CLPUN_32660</name>
</gene>
<dbReference type="Proteomes" id="UP000190890">
    <property type="component" value="Unassembled WGS sequence"/>
</dbReference>
<keyword evidence="2" id="KW-1185">Reference proteome</keyword>
<sequence length="35" mass="4108">MQEQIIEMVKGINNPKILKLIYMYVKVAKKKADTK</sequence>
<accession>A0A1S8TDF8</accession>
<proteinExistence type="predicted"/>
<comment type="caution">
    <text evidence="1">The sequence shown here is derived from an EMBL/GenBank/DDBJ whole genome shotgun (WGS) entry which is preliminary data.</text>
</comment>